<dbReference type="EMBL" id="NBSK02000008">
    <property type="protein sequence ID" value="KAJ0190722.1"/>
    <property type="molecule type" value="Genomic_DNA"/>
</dbReference>
<keyword evidence="2" id="KW-1185">Reference proteome</keyword>
<dbReference type="AlphaFoldDB" id="A0A9R1UPF6"/>
<proteinExistence type="predicted"/>
<sequence>MVPLLAILTPVSVPSLLPLDFVLTLLDFDAITISFLKSTIKTRHIINIASSRCGNWDISDFIKQEYLPSGLYSTRIHPVGEDKHQKEEWCKFMRFLKQYKKAAFARIENGKLYILPSFRDEEYGYAIVMYIMHEDTIPRSHNHIKLG</sequence>
<comment type="caution">
    <text evidence="1">The sequence shown here is derived from an EMBL/GenBank/DDBJ whole genome shotgun (WGS) entry which is preliminary data.</text>
</comment>
<dbReference type="Proteomes" id="UP000235145">
    <property type="component" value="Unassembled WGS sequence"/>
</dbReference>
<evidence type="ECO:0000313" key="2">
    <source>
        <dbReference type="Proteomes" id="UP000235145"/>
    </source>
</evidence>
<gene>
    <name evidence="1" type="ORF">LSAT_V11C800435390</name>
</gene>
<reference evidence="1 2" key="1">
    <citation type="journal article" date="2017" name="Nat. Commun.">
        <title>Genome assembly with in vitro proximity ligation data and whole-genome triplication in lettuce.</title>
        <authorList>
            <person name="Reyes-Chin-Wo S."/>
            <person name="Wang Z."/>
            <person name="Yang X."/>
            <person name="Kozik A."/>
            <person name="Arikit S."/>
            <person name="Song C."/>
            <person name="Xia L."/>
            <person name="Froenicke L."/>
            <person name="Lavelle D.O."/>
            <person name="Truco M.J."/>
            <person name="Xia R."/>
            <person name="Zhu S."/>
            <person name="Xu C."/>
            <person name="Xu H."/>
            <person name="Xu X."/>
            <person name="Cox K."/>
            <person name="Korf I."/>
            <person name="Meyers B.C."/>
            <person name="Michelmore R.W."/>
        </authorList>
    </citation>
    <scope>NUCLEOTIDE SEQUENCE [LARGE SCALE GENOMIC DNA]</scope>
    <source>
        <strain evidence="2">cv. Salinas</strain>
        <tissue evidence="1">Seedlings</tissue>
    </source>
</reference>
<protein>
    <submittedName>
        <fullName evidence="1">Uncharacterized protein</fullName>
    </submittedName>
</protein>
<organism evidence="1 2">
    <name type="scientific">Lactuca sativa</name>
    <name type="common">Garden lettuce</name>
    <dbReference type="NCBI Taxonomy" id="4236"/>
    <lineage>
        <taxon>Eukaryota</taxon>
        <taxon>Viridiplantae</taxon>
        <taxon>Streptophyta</taxon>
        <taxon>Embryophyta</taxon>
        <taxon>Tracheophyta</taxon>
        <taxon>Spermatophyta</taxon>
        <taxon>Magnoliopsida</taxon>
        <taxon>eudicotyledons</taxon>
        <taxon>Gunneridae</taxon>
        <taxon>Pentapetalae</taxon>
        <taxon>asterids</taxon>
        <taxon>campanulids</taxon>
        <taxon>Asterales</taxon>
        <taxon>Asteraceae</taxon>
        <taxon>Cichorioideae</taxon>
        <taxon>Cichorieae</taxon>
        <taxon>Lactucinae</taxon>
        <taxon>Lactuca</taxon>
    </lineage>
</organism>
<evidence type="ECO:0000313" key="1">
    <source>
        <dbReference type="EMBL" id="KAJ0190722.1"/>
    </source>
</evidence>
<name>A0A9R1UPF6_LACSA</name>
<accession>A0A9R1UPF6</accession>